<evidence type="ECO:0000313" key="1">
    <source>
        <dbReference type="EnsemblPlants" id="AVESA.00010b.r2.6CG1119040.1.CDS"/>
    </source>
</evidence>
<dbReference type="Proteomes" id="UP001732700">
    <property type="component" value="Chromosome 6C"/>
</dbReference>
<keyword evidence="2" id="KW-1185">Reference proteome</keyword>
<dbReference type="EnsemblPlants" id="AVESA.00010b.r2.6CG1119040.1">
    <property type="protein sequence ID" value="AVESA.00010b.r2.6CG1119040.1.CDS"/>
    <property type="gene ID" value="AVESA.00010b.r2.6CG1119040"/>
</dbReference>
<organism evidence="1 2">
    <name type="scientific">Avena sativa</name>
    <name type="common">Oat</name>
    <dbReference type="NCBI Taxonomy" id="4498"/>
    <lineage>
        <taxon>Eukaryota</taxon>
        <taxon>Viridiplantae</taxon>
        <taxon>Streptophyta</taxon>
        <taxon>Embryophyta</taxon>
        <taxon>Tracheophyta</taxon>
        <taxon>Spermatophyta</taxon>
        <taxon>Magnoliopsida</taxon>
        <taxon>Liliopsida</taxon>
        <taxon>Poales</taxon>
        <taxon>Poaceae</taxon>
        <taxon>BOP clade</taxon>
        <taxon>Pooideae</taxon>
        <taxon>Poodae</taxon>
        <taxon>Poeae</taxon>
        <taxon>Poeae Chloroplast Group 1 (Aveneae type)</taxon>
        <taxon>Aveninae</taxon>
        <taxon>Avena</taxon>
    </lineage>
</organism>
<evidence type="ECO:0000313" key="2">
    <source>
        <dbReference type="Proteomes" id="UP001732700"/>
    </source>
</evidence>
<sequence>MSRVPKWKIEKAKVKVVFRLQFHATNIPSTGWDKLFLSFISADTGKVTAKTNKANVRNGSCKWPDPIYEATRLLQDSRTKTYDDKLYKLVVAMGTSRSSILGEVDVNLAEFAEAVKPVSIALPFRGCDFGTVLHVTAQLLSTKTGFREFEQQRETGARSSQQLVNQRSHDPSEVAAASSDIGSDKANARNKIKETSLGFPLAEGSVGSTEDYENSSHTSDGYFAEKNDPCGSHETSSFRHSGDLPLCPTSQSPTLEKGPLLGKRLSPQGSNDWSHGWSPEFSGSHDLAAAHEENNRLKTRLEVAESAFSKLKSEAMSLQDATGKLGTETQGLANQLAVELMSRGELTTEVSFLRTECSDLKRELGELKSAKLLKHKADGEVPLMTAGGQGNTLNNFGSGVLATDSSVHDLQTEWLQGLLLLENKLQQTRNNALHGLQASDLDFLLADIGAIQRVIENLKEGVQLGQMKENYREHLVPPSDLAHQSSLGRDHVTDKKNSGSTGTMEEKMCGLLQKLEDSKTEKENLLEKMSQMERYYESFILKLEETQKQTSIELENLRKEHNSCFYTVSVLQAQKQKMHEEMNDQLMRFVEDRTALEAQNKEFERRAVATETALKRVRWNYSAAVDRLQKDLELLSFQVLSMYESNETLAKQSIVEDSDCFPEEHSAVADIHGINERDQDRPIVKQFGPEGLHVATESRVFSAENGTPRNFSYKMDDQKNLLRALKSEELRSRPEVTCNLDSQVNCSNIGGPKNASFSMESEILETYAVNIESQVFSDVLRESHYTALDMIKQMQGRLYMLEKQLHDSNDARESLVCKLNSALDQSKSLKESESGYIFKCDDLTVKNQILEAKLQDISVENALFMERLVASERLVEEHKTCESKYNACTEERKRFENLLVKESRQTSQLKDDLRSVMEGFEGMKDELHKQSSLINEQQIVFTSLQEQLSNLCSKLVSLSKDIGISCLDEVSLLHELQNKNYAAVIASLEFFQQQACQKVLHLHHENEALEEMCDVLRKRSDMSGTELLDVKQKFHCDMAETKEKLNISEGRVEKLQQELQEMEHKFKVISEAQEKHSITNGDLTSKLAQMEVELQIVISENETLVEKTKDIAAVVQELERTKVSLAESDEDNKTLAQSLQSKDELLMHMENEIRGLQNCLSCTEENLLKEKGMREDLESAVASLTSQLGEKDQVLLSYNDDKTELLHLRDQILDMRKGNSLMQDALSQNEQIKRELNCKNCSLQSQLSTAENQLATILEGLLATEIEASYMRSQVEDVAVQLDSLRNDLGKLQLKNKDADKLLRAHMLSISELTDRNATLESAIHSQEINLTRVNQEKERLEELIERNEQTLAQVSSDKSRDISVSINNSEAVLKHQDEILQLRATQTNLEEHVDGLRSMKDEVEILNVVLKSKLEEQHTEMSSLLHDLGYQLTNLKQQNNELTRKLAEQTLKAEEFKNLSIQLRELKEKAEAGKKEKEGSLFAMQESLRIAFIKEQYESKVQELKSQVFVSKKYSEEMLLKLQSALDEVETGRKNEIALAKRIEELSMKVSELEVEMQDLSADKRELSNAYDSIMTDLECTKLNFDCCKEEKQKIEASLQECSEERNRTRVELDLVKKLLENMSLTDHVTSPGNSRSCTPRGTSIGQILGDVKSGPAPELIPSTIGVDSGLQEDEGGIQSTHFSSDMVESEDIDKFDEHPHAKHAPPENLENGYKESESSLENHPTVNNTIKDISKEHKKLANDLNLFQKELERLKSENSSPLVPLDINLIDPSLSGLGRALSQLDMANEHLRSIFPSFQELPGSGNALERVLALELELAEALQAKKKTDILFQSSFLKQHNNDESAVFQSFRDINELIQDTIELKRKQAAVESELQDMQGRYSELSLQLAEVEGERQKLAMTLKTRSPRKQ</sequence>
<proteinExistence type="predicted"/>
<name>A0ACD5Z8D3_AVESA</name>
<protein>
    <submittedName>
        <fullName evidence="1">Uncharacterized protein</fullName>
    </submittedName>
</protein>
<accession>A0ACD5Z8D3</accession>
<reference evidence="1" key="1">
    <citation type="submission" date="2021-05" db="EMBL/GenBank/DDBJ databases">
        <authorList>
            <person name="Scholz U."/>
            <person name="Mascher M."/>
            <person name="Fiebig A."/>
        </authorList>
    </citation>
    <scope>NUCLEOTIDE SEQUENCE [LARGE SCALE GENOMIC DNA]</scope>
</reference>
<reference evidence="1" key="2">
    <citation type="submission" date="2025-09" db="UniProtKB">
        <authorList>
            <consortium name="EnsemblPlants"/>
        </authorList>
    </citation>
    <scope>IDENTIFICATION</scope>
</reference>